<name>A0A645IHK7_9ZZZZ</name>
<reference evidence="1" key="1">
    <citation type="submission" date="2019-08" db="EMBL/GenBank/DDBJ databases">
        <authorList>
            <person name="Kucharzyk K."/>
            <person name="Murdoch R.W."/>
            <person name="Higgins S."/>
            <person name="Loffler F."/>
        </authorList>
    </citation>
    <scope>NUCLEOTIDE SEQUENCE</scope>
</reference>
<dbReference type="EMBL" id="VSSQ01114400">
    <property type="protein sequence ID" value="MPN50322.1"/>
    <property type="molecule type" value="Genomic_DNA"/>
</dbReference>
<organism evidence="1">
    <name type="scientific">bioreactor metagenome</name>
    <dbReference type="NCBI Taxonomy" id="1076179"/>
    <lineage>
        <taxon>unclassified sequences</taxon>
        <taxon>metagenomes</taxon>
        <taxon>ecological metagenomes</taxon>
    </lineage>
</organism>
<proteinExistence type="predicted"/>
<evidence type="ECO:0000313" key="1">
    <source>
        <dbReference type="EMBL" id="MPN50322.1"/>
    </source>
</evidence>
<dbReference type="AlphaFoldDB" id="A0A645IHK7"/>
<protein>
    <submittedName>
        <fullName evidence="1">Uncharacterized protein</fullName>
    </submittedName>
</protein>
<comment type="caution">
    <text evidence="1">The sequence shown here is derived from an EMBL/GenBank/DDBJ whole genome shotgun (WGS) entry which is preliminary data.</text>
</comment>
<accession>A0A645IHK7</accession>
<sequence length="90" mass="9498">MHPYAGRGVYLHHHAPLLPHGAGNVGRDYIHARNVDAHRSRREHGQLGVVGVNQVGTVHGGSAGAEVAVLPKEDMPALGGDAVRRQAIFG</sequence>
<gene>
    <name evidence="1" type="ORF">SDC9_197948</name>
</gene>